<dbReference type="GO" id="GO:0005737">
    <property type="term" value="C:cytoplasm"/>
    <property type="evidence" value="ECO:0007669"/>
    <property type="project" value="UniProtKB-SubCell"/>
</dbReference>
<evidence type="ECO:0000313" key="13">
    <source>
        <dbReference type="EMBL" id="MPN57975.1"/>
    </source>
</evidence>
<name>A0A645J2N9_9ZZZZ</name>
<keyword evidence="8" id="KW-0067">ATP-binding</keyword>
<sequence>MSLNGEFLTGITAPGIQVCADALFSSAAQIPKVEIKNPGSIIVKNTINSLQAGILFGHVGETVYIIDKIKKAMPERSFKVVATGGLARILDEAEDMFDVLDPVLTLKGLMIIFNKNKRNQKKDAYYENR</sequence>
<evidence type="ECO:0000256" key="5">
    <source>
        <dbReference type="ARBA" id="ARBA00022679"/>
    </source>
</evidence>
<evidence type="ECO:0000256" key="4">
    <source>
        <dbReference type="ARBA" id="ARBA00022490"/>
    </source>
</evidence>
<dbReference type="GO" id="GO:0004594">
    <property type="term" value="F:pantothenate kinase activity"/>
    <property type="evidence" value="ECO:0007669"/>
    <property type="project" value="InterPro"/>
</dbReference>
<dbReference type="GO" id="GO:0015937">
    <property type="term" value="P:coenzyme A biosynthetic process"/>
    <property type="evidence" value="ECO:0007669"/>
    <property type="project" value="UniProtKB-KW"/>
</dbReference>
<dbReference type="SUPFAM" id="SSF53067">
    <property type="entry name" value="Actin-like ATPase domain"/>
    <property type="match status" value="1"/>
</dbReference>
<dbReference type="GO" id="GO:0005524">
    <property type="term" value="F:ATP binding"/>
    <property type="evidence" value="ECO:0007669"/>
    <property type="project" value="UniProtKB-KW"/>
</dbReference>
<keyword evidence="7 13" id="KW-0418">Kinase</keyword>
<comment type="caution">
    <text evidence="13">The sequence shown here is derived from an EMBL/GenBank/DDBJ whole genome shotgun (WGS) entry which is preliminary data.</text>
</comment>
<keyword evidence="5 13" id="KW-0808">Transferase</keyword>
<evidence type="ECO:0000256" key="9">
    <source>
        <dbReference type="ARBA" id="ARBA00022958"/>
    </source>
</evidence>
<evidence type="ECO:0000256" key="3">
    <source>
        <dbReference type="ARBA" id="ARBA00011738"/>
    </source>
</evidence>
<keyword evidence="9" id="KW-0630">Potassium</keyword>
<comment type="similarity">
    <text evidence="11">Belongs to the type III pantothenate kinase family.</text>
</comment>
<evidence type="ECO:0000256" key="2">
    <source>
        <dbReference type="ARBA" id="ARBA00004496"/>
    </source>
</evidence>
<dbReference type="PANTHER" id="PTHR34265">
    <property type="entry name" value="TYPE III PANTOTHENATE KINASE"/>
    <property type="match status" value="1"/>
</dbReference>
<dbReference type="AlphaFoldDB" id="A0A645J2N9"/>
<keyword evidence="6" id="KW-0547">Nucleotide-binding</keyword>
<dbReference type="InterPro" id="IPR004619">
    <property type="entry name" value="Type_III_PanK"/>
</dbReference>
<dbReference type="EMBL" id="VSSQ01130175">
    <property type="protein sequence ID" value="MPN57975.1"/>
    <property type="molecule type" value="Genomic_DNA"/>
</dbReference>
<reference evidence="13" key="1">
    <citation type="submission" date="2019-08" db="EMBL/GenBank/DDBJ databases">
        <authorList>
            <person name="Kucharzyk K."/>
            <person name="Murdoch R.W."/>
            <person name="Higgins S."/>
            <person name="Loffler F."/>
        </authorList>
    </citation>
    <scope>NUCLEOTIDE SEQUENCE</scope>
</reference>
<comment type="subunit">
    <text evidence="3">Homodimer.</text>
</comment>
<evidence type="ECO:0000256" key="7">
    <source>
        <dbReference type="ARBA" id="ARBA00022777"/>
    </source>
</evidence>
<organism evidence="13">
    <name type="scientific">bioreactor metagenome</name>
    <dbReference type="NCBI Taxonomy" id="1076179"/>
    <lineage>
        <taxon>unclassified sequences</taxon>
        <taxon>metagenomes</taxon>
        <taxon>ecological metagenomes</taxon>
    </lineage>
</organism>
<dbReference type="InterPro" id="IPR043129">
    <property type="entry name" value="ATPase_NBD"/>
</dbReference>
<evidence type="ECO:0000256" key="8">
    <source>
        <dbReference type="ARBA" id="ARBA00022840"/>
    </source>
</evidence>
<evidence type="ECO:0000256" key="10">
    <source>
        <dbReference type="ARBA" id="ARBA00022993"/>
    </source>
</evidence>
<dbReference type="NCBIfam" id="TIGR00671">
    <property type="entry name" value="baf"/>
    <property type="match status" value="1"/>
</dbReference>
<evidence type="ECO:0000256" key="1">
    <source>
        <dbReference type="ARBA" id="ARBA00001958"/>
    </source>
</evidence>
<evidence type="ECO:0000256" key="12">
    <source>
        <dbReference type="ARBA" id="ARBA00040883"/>
    </source>
</evidence>
<accession>A0A645J2N9</accession>
<evidence type="ECO:0000256" key="11">
    <source>
        <dbReference type="ARBA" id="ARBA00038036"/>
    </source>
</evidence>
<protein>
    <recommendedName>
        <fullName evidence="12">Type III pantothenate kinase</fullName>
    </recommendedName>
</protein>
<gene>
    <name evidence="13" type="primary">coaX_49</name>
    <name evidence="13" type="ORF">SDC9_205671</name>
</gene>
<dbReference type="Gene3D" id="3.30.420.40">
    <property type="match status" value="1"/>
</dbReference>
<comment type="subcellular location">
    <subcellularLocation>
        <location evidence="2">Cytoplasm</location>
    </subcellularLocation>
</comment>
<evidence type="ECO:0000256" key="6">
    <source>
        <dbReference type="ARBA" id="ARBA00022741"/>
    </source>
</evidence>
<dbReference type="PANTHER" id="PTHR34265:SF1">
    <property type="entry name" value="TYPE III PANTOTHENATE KINASE"/>
    <property type="match status" value="1"/>
</dbReference>
<keyword evidence="10" id="KW-0173">Coenzyme A biosynthesis</keyword>
<keyword evidence="4" id="KW-0963">Cytoplasm</keyword>
<proteinExistence type="inferred from homology"/>
<dbReference type="Pfam" id="PF03309">
    <property type="entry name" value="Pan_kinase"/>
    <property type="match status" value="1"/>
</dbReference>
<comment type="cofactor">
    <cofactor evidence="1">
        <name>K(+)</name>
        <dbReference type="ChEBI" id="CHEBI:29103"/>
    </cofactor>
</comment>